<evidence type="ECO:0000313" key="1">
    <source>
        <dbReference type="EMBL" id="GFY18105.1"/>
    </source>
</evidence>
<comment type="caution">
    <text evidence="1">The sequence shown here is derived from an EMBL/GenBank/DDBJ whole genome shotgun (WGS) entry which is preliminary data.</text>
</comment>
<keyword evidence="2" id="KW-1185">Reference proteome</keyword>
<dbReference type="InterPro" id="IPR036397">
    <property type="entry name" value="RNaseH_sf"/>
</dbReference>
<dbReference type="Gene3D" id="3.30.420.10">
    <property type="entry name" value="Ribonuclease H-like superfamily/Ribonuclease H"/>
    <property type="match status" value="1"/>
</dbReference>
<sequence>MPLRRLRRQYQQLSEFDRSRINGMMEIGWSALRVARELGRSDVINQVVFSDESRLNLSSDANRVPVWRPLGGRLNPAFALQPHTAPTAGIMDWRAIAYDTPSPLILIHDAMTAQPYVHGTLQPHVLPLMAGLPGAIFQ</sequence>
<protein>
    <submittedName>
        <fullName evidence="1">Transposable element Tcb2 transposase</fullName>
    </submittedName>
</protein>
<dbReference type="GO" id="GO:0003676">
    <property type="term" value="F:nucleic acid binding"/>
    <property type="evidence" value="ECO:0007669"/>
    <property type="project" value="InterPro"/>
</dbReference>
<accession>A0A8X6SVF0</accession>
<evidence type="ECO:0000313" key="2">
    <source>
        <dbReference type="Proteomes" id="UP000887159"/>
    </source>
</evidence>
<organism evidence="1 2">
    <name type="scientific">Trichonephila clavipes</name>
    <name type="common">Golden silk orbweaver</name>
    <name type="synonym">Nephila clavipes</name>
    <dbReference type="NCBI Taxonomy" id="2585209"/>
    <lineage>
        <taxon>Eukaryota</taxon>
        <taxon>Metazoa</taxon>
        <taxon>Ecdysozoa</taxon>
        <taxon>Arthropoda</taxon>
        <taxon>Chelicerata</taxon>
        <taxon>Arachnida</taxon>
        <taxon>Araneae</taxon>
        <taxon>Araneomorphae</taxon>
        <taxon>Entelegynae</taxon>
        <taxon>Araneoidea</taxon>
        <taxon>Nephilidae</taxon>
        <taxon>Trichonephila</taxon>
    </lineage>
</organism>
<reference evidence="1" key="1">
    <citation type="submission" date="2020-08" db="EMBL/GenBank/DDBJ databases">
        <title>Multicomponent nature underlies the extraordinary mechanical properties of spider dragline silk.</title>
        <authorList>
            <person name="Kono N."/>
            <person name="Nakamura H."/>
            <person name="Mori M."/>
            <person name="Yoshida Y."/>
            <person name="Ohtoshi R."/>
            <person name="Malay A.D."/>
            <person name="Moran D.A.P."/>
            <person name="Tomita M."/>
            <person name="Numata K."/>
            <person name="Arakawa K."/>
        </authorList>
    </citation>
    <scope>NUCLEOTIDE SEQUENCE</scope>
</reference>
<dbReference type="EMBL" id="BMAU01021348">
    <property type="protein sequence ID" value="GFY18105.1"/>
    <property type="molecule type" value="Genomic_DNA"/>
</dbReference>
<name>A0A8X6SVF0_TRICX</name>
<dbReference type="AlphaFoldDB" id="A0A8X6SVF0"/>
<dbReference type="Proteomes" id="UP000887159">
    <property type="component" value="Unassembled WGS sequence"/>
</dbReference>
<gene>
    <name evidence="1" type="primary">X975_14237</name>
    <name evidence="1" type="ORF">TNCV_2045141</name>
</gene>
<proteinExistence type="predicted"/>